<evidence type="ECO:0000313" key="2">
    <source>
        <dbReference type="EnsemblPlants" id="PGSC0003DMT400092996"/>
    </source>
</evidence>
<evidence type="ECO:0000256" key="1">
    <source>
        <dbReference type="SAM" id="MobiDB-lite"/>
    </source>
</evidence>
<organism evidence="2 3">
    <name type="scientific">Solanum tuberosum</name>
    <name type="common">Potato</name>
    <dbReference type="NCBI Taxonomy" id="4113"/>
    <lineage>
        <taxon>Eukaryota</taxon>
        <taxon>Viridiplantae</taxon>
        <taxon>Streptophyta</taxon>
        <taxon>Embryophyta</taxon>
        <taxon>Tracheophyta</taxon>
        <taxon>Spermatophyta</taxon>
        <taxon>Magnoliopsida</taxon>
        <taxon>eudicotyledons</taxon>
        <taxon>Gunneridae</taxon>
        <taxon>Pentapetalae</taxon>
        <taxon>asterids</taxon>
        <taxon>lamiids</taxon>
        <taxon>Solanales</taxon>
        <taxon>Solanaceae</taxon>
        <taxon>Solanoideae</taxon>
        <taxon>Solaneae</taxon>
        <taxon>Solanum</taxon>
    </lineage>
</organism>
<evidence type="ECO:0000313" key="3">
    <source>
        <dbReference type="Proteomes" id="UP000011115"/>
    </source>
</evidence>
<feature type="compositionally biased region" description="Basic and acidic residues" evidence="1">
    <location>
        <begin position="106"/>
        <end position="115"/>
    </location>
</feature>
<feature type="region of interest" description="Disordered" evidence="1">
    <location>
        <begin position="1"/>
        <end position="115"/>
    </location>
</feature>
<accession>M1DR16</accession>
<sequence>MRDFPILKAKVREAKQASVSGLDSNARKQNRFYAFRSRDDQESSPEEVTARAVATAEDVQNGSSSRATSRPVVKTPASGKVREDAFKLWRPSQGGLATGPRTTAGGEDHNSCSLP</sequence>
<name>M1DR16_SOLTU</name>
<dbReference type="InParanoid" id="M1DR16"/>
<dbReference type="AlphaFoldDB" id="M1DR16"/>
<proteinExistence type="predicted"/>
<feature type="compositionally biased region" description="Polar residues" evidence="1">
    <location>
        <begin position="58"/>
        <end position="68"/>
    </location>
</feature>
<dbReference type="Proteomes" id="UP000011115">
    <property type="component" value="Unassembled WGS sequence"/>
</dbReference>
<dbReference type="Gramene" id="PGSC0003DMT400092996">
    <property type="protein sequence ID" value="PGSC0003DMT400092996"/>
    <property type="gene ID" value="PGSC0003DMG400042567"/>
</dbReference>
<keyword evidence="3" id="KW-1185">Reference proteome</keyword>
<protein>
    <submittedName>
        <fullName evidence="2">Uncharacterized protein</fullName>
    </submittedName>
</protein>
<feature type="compositionally biased region" description="Low complexity" evidence="1">
    <location>
        <begin position="46"/>
        <end position="57"/>
    </location>
</feature>
<reference evidence="2" key="2">
    <citation type="submission" date="2015-06" db="UniProtKB">
        <authorList>
            <consortium name="EnsemblPlants"/>
        </authorList>
    </citation>
    <scope>IDENTIFICATION</scope>
    <source>
        <strain evidence="2">DM1-3 516 R44</strain>
    </source>
</reference>
<reference evidence="3" key="1">
    <citation type="journal article" date="2011" name="Nature">
        <title>Genome sequence and analysis of the tuber crop potato.</title>
        <authorList>
            <consortium name="The Potato Genome Sequencing Consortium"/>
        </authorList>
    </citation>
    <scope>NUCLEOTIDE SEQUENCE [LARGE SCALE GENOMIC DNA]</scope>
    <source>
        <strain evidence="3">cv. DM1-3 516 R44</strain>
    </source>
</reference>
<dbReference type="EnsemblPlants" id="PGSC0003DMT400092996">
    <property type="protein sequence ID" value="PGSC0003DMT400092996"/>
    <property type="gene ID" value="PGSC0003DMG400042567"/>
</dbReference>
<feature type="compositionally biased region" description="Basic and acidic residues" evidence="1">
    <location>
        <begin position="1"/>
        <end position="15"/>
    </location>
</feature>
<dbReference type="PaxDb" id="4113-PGSC0003DMT400092996"/>
<dbReference type="HOGENOM" id="CLU_2113296_0_0_1"/>